<dbReference type="InterPro" id="IPR022595">
    <property type="entry name" value="Enc34_ssDNA-bd"/>
</dbReference>
<sequence>MYQNQATKCLTGEVRLSYANLLEPRAPLNGGEPKYSVTLLIPKSDTATKADIDAAIQAAMRDGKDKKWGGVMPPQPKIPLHDGDGVRQSGEPYGPECKGHWVITASSKQRPGVVDANIQPIIDPTEIYSGMYGRVTINFFAYASNGNKGVGCGLGNVQKLRDGEPLGGHASAESDFGAAPAAVPEMGTAPMSAAINPITGLPM</sequence>
<dbReference type="Gene3D" id="2.40.50.140">
    <property type="entry name" value="Nucleic acid-binding proteins"/>
    <property type="match status" value="1"/>
</dbReference>
<name>A0A1C6G0M6_9FIRM</name>
<gene>
    <name evidence="1" type="ORF">SAMEA3545359_00181</name>
</gene>
<dbReference type="Pfam" id="PF10991">
    <property type="entry name" value="Enc34_ssDNA-bd"/>
    <property type="match status" value="1"/>
</dbReference>
<proteinExistence type="predicted"/>
<dbReference type="EMBL" id="FMHG01000001">
    <property type="protein sequence ID" value="SCJ38858.1"/>
    <property type="molecule type" value="Genomic_DNA"/>
</dbReference>
<dbReference type="AlphaFoldDB" id="A0A1C6G0M6"/>
<dbReference type="SUPFAM" id="SSF50249">
    <property type="entry name" value="Nucleic acid-binding proteins"/>
    <property type="match status" value="1"/>
</dbReference>
<evidence type="ECO:0000313" key="1">
    <source>
        <dbReference type="EMBL" id="SCJ38858.1"/>
    </source>
</evidence>
<reference evidence="1" key="1">
    <citation type="submission" date="2015-09" db="EMBL/GenBank/DDBJ databases">
        <authorList>
            <consortium name="Pathogen Informatics"/>
        </authorList>
    </citation>
    <scope>NUCLEOTIDE SEQUENCE</scope>
    <source>
        <strain evidence="1">2789STDY5834896</strain>
    </source>
</reference>
<organism evidence="1">
    <name type="scientific">uncultured Anaerotruncus sp</name>
    <dbReference type="NCBI Taxonomy" id="905011"/>
    <lineage>
        <taxon>Bacteria</taxon>
        <taxon>Bacillati</taxon>
        <taxon>Bacillota</taxon>
        <taxon>Clostridia</taxon>
        <taxon>Eubacteriales</taxon>
        <taxon>Oscillospiraceae</taxon>
        <taxon>Anaerotruncus</taxon>
        <taxon>environmental samples</taxon>
    </lineage>
</organism>
<protein>
    <submittedName>
        <fullName evidence="1">Protein of uncharacterized function (DUF2815)</fullName>
    </submittedName>
</protein>
<accession>A0A1C6G0M6</accession>
<dbReference type="InterPro" id="IPR012340">
    <property type="entry name" value="NA-bd_OB-fold"/>
</dbReference>